<dbReference type="InterPro" id="IPR051131">
    <property type="entry name" value="NEK_Ser/Thr_kinase_NIMA"/>
</dbReference>
<comment type="cofactor">
    <cofactor evidence="1">
        <name>Mg(2+)</name>
        <dbReference type="ChEBI" id="CHEBI:18420"/>
    </cofactor>
</comment>
<evidence type="ECO:0000313" key="16">
    <source>
        <dbReference type="EMBL" id="CAL4176111.1"/>
    </source>
</evidence>
<keyword evidence="9 13" id="KW-0067">ATP-binding</keyword>
<dbReference type="PANTHER" id="PTHR44899:SF3">
    <property type="entry name" value="SERINE_THREONINE-PROTEIN KINASE NEK1"/>
    <property type="match status" value="1"/>
</dbReference>
<comment type="similarity">
    <text evidence="2">Belongs to the protein kinase superfamily. NEK Ser/Thr protein kinase family. NIMA subfamily.</text>
</comment>
<evidence type="ECO:0000313" key="17">
    <source>
        <dbReference type="Proteomes" id="UP001497623"/>
    </source>
</evidence>
<evidence type="ECO:0000256" key="1">
    <source>
        <dbReference type="ARBA" id="ARBA00001946"/>
    </source>
</evidence>
<evidence type="ECO:0000256" key="2">
    <source>
        <dbReference type="ARBA" id="ARBA00010886"/>
    </source>
</evidence>
<dbReference type="InterPro" id="IPR011009">
    <property type="entry name" value="Kinase-like_dom_sf"/>
</dbReference>
<gene>
    <name evidence="16" type="ORF">MNOR_LOCUS34753</name>
</gene>
<feature type="compositionally biased region" description="Basic and acidic residues" evidence="14">
    <location>
        <begin position="392"/>
        <end position="404"/>
    </location>
</feature>
<dbReference type="EC" id="2.7.11.1" evidence="3"/>
<keyword evidence="7 13" id="KW-0547">Nucleotide-binding</keyword>
<keyword evidence="17" id="KW-1185">Reference proteome</keyword>
<feature type="compositionally biased region" description="Basic and acidic residues" evidence="14">
    <location>
        <begin position="346"/>
        <end position="378"/>
    </location>
</feature>
<feature type="region of interest" description="Disordered" evidence="14">
    <location>
        <begin position="1377"/>
        <end position="1466"/>
    </location>
</feature>
<dbReference type="EMBL" id="CAXKWB010054778">
    <property type="protein sequence ID" value="CAL4176111.1"/>
    <property type="molecule type" value="Genomic_DNA"/>
</dbReference>
<evidence type="ECO:0000256" key="10">
    <source>
        <dbReference type="ARBA" id="ARBA00022842"/>
    </source>
</evidence>
<evidence type="ECO:0000259" key="15">
    <source>
        <dbReference type="PROSITE" id="PS50011"/>
    </source>
</evidence>
<dbReference type="GO" id="GO:0004674">
    <property type="term" value="F:protein serine/threonine kinase activity"/>
    <property type="evidence" value="ECO:0007669"/>
    <property type="project" value="UniProtKB-KW"/>
</dbReference>
<evidence type="ECO:0000256" key="5">
    <source>
        <dbReference type="ARBA" id="ARBA00022679"/>
    </source>
</evidence>
<feature type="region of interest" description="Disordered" evidence="14">
    <location>
        <begin position="587"/>
        <end position="615"/>
    </location>
</feature>
<evidence type="ECO:0000256" key="14">
    <source>
        <dbReference type="SAM" id="MobiDB-lite"/>
    </source>
</evidence>
<evidence type="ECO:0000256" key="11">
    <source>
        <dbReference type="ARBA" id="ARBA00047899"/>
    </source>
</evidence>
<reference evidence="16 17" key="1">
    <citation type="submission" date="2024-05" db="EMBL/GenBank/DDBJ databases">
        <authorList>
            <person name="Wallberg A."/>
        </authorList>
    </citation>
    <scope>NUCLEOTIDE SEQUENCE [LARGE SCALE GENOMIC DNA]</scope>
</reference>
<proteinExistence type="inferred from homology"/>
<evidence type="ECO:0000256" key="12">
    <source>
        <dbReference type="ARBA" id="ARBA00048679"/>
    </source>
</evidence>
<dbReference type="PROSITE" id="PS00107">
    <property type="entry name" value="PROTEIN_KINASE_ATP"/>
    <property type="match status" value="1"/>
</dbReference>
<organism evidence="16 17">
    <name type="scientific">Meganyctiphanes norvegica</name>
    <name type="common">Northern krill</name>
    <name type="synonym">Thysanopoda norvegica</name>
    <dbReference type="NCBI Taxonomy" id="48144"/>
    <lineage>
        <taxon>Eukaryota</taxon>
        <taxon>Metazoa</taxon>
        <taxon>Ecdysozoa</taxon>
        <taxon>Arthropoda</taxon>
        <taxon>Crustacea</taxon>
        <taxon>Multicrustacea</taxon>
        <taxon>Malacostraca</taxon>
        <taxon>Eumalacostraca</taxon>
        <taxon>Eucarida</taxon>
        <taxon>Euphausiacea</taxon>
        <taxon>Euphausiidae</taxon>
        <taxon>Meganyctiphanes</taxon>
    </lineage>
</organism>
<dbReference type="InterPro" id="IPR000719">
    <property type="entry name" value="Prot_kinase_dom"/>
</dbReference>
<dbReference type="SMART" id="SM00220">
    <property type="entry name" value="S_TKc"/>
    <property type="match status" value="1"/>
</dbReference>
<feature type="compositionally biased region" description="Polar residues" evidence="14">
    <location>
        <begin position="587"/>
        <end position="599"/>
    </location>
</feature>
<feature type="compositionally biased region" description="Polar residues" evidence="14">
    <location>
        <begin position="1384"/>
        <end position="1414"/>
    </location>
</feature>
<dbReference type="FunFam" id="1.10.510.10:FF:000172">
    <property type="entry name" value="serine/threonine-protein kinase Nek1 isoform X1"/>
    <property type="match status" value="1"/>
</dbReference>
<evidence type="ECO:0000256" key="6">
    <source>
        <dbReference type="ARBA" id="ARBA00022723"/>
    </source>
</evidence>
<feature type="compositionally biased region" description="Low complexity" evidence="14">
    <location>
        <begin position="600"/>
        <end position="615"/>
    </location>
</feature>
<feature type="compositionally biased region" description="Polar residues" evidence="14">
    <location>
        <begin position="450"/>
        <end position="459"/>
    </location>
</feature>
<comment type="caution">
    <text evidence="16">The sequence shown here is derived from an EMBL/GenBank/DDBJ whole genome shotgun (WGS) entry which is preliminary data.</text>
</comment>
<evidence type="ECO:0000256" key="7">
    <source>
        <dbReference type="ARBA" id="ARBA00022741"/>
    </source>
</evidence>
<evidence type="ECO:0000256" key="4">
    <source>
        <dbReference type="ARBA" id="ARBA00022527"/>
    </source>
</evidence>
<keyword evidence="4" id="KW-0723">Serine/threonine-protein kinase</keyword>
<feature type="domain" description="Protein kinase" evidence="15">
    <location>
        <begin position="4"/>
        <end position="258"/>
    </location>
</feature>
<dbReference type="GO" id="GO:0005524">
    <property type="term" value="F:ATP binding"/>
    <property type="evidence" value="ECO:0007669"/>
    <property type="project" value="UniProtKB-UniRule"/>
</dbReference>
<dbReference type="Gene3D" id="1.10.510.10">
    <property type="entry name" value="Transferase(Phosphotransferase) domain 1"/>
    <property type="match status" value="1"/>
</dbReference>
<dbReference type="CDD" id="cd08215">
    <property type="entry name" value="STKc_Nek"/>
    <property type="match status" value="1"/>
</dbReference>
<evidence type="ECO:0000256" key="8">
    <source>
        <dbReference type="ARBA" id="ARBA00022777"/>
    </source>
</evidence>
<sequence>MDGYEILQKLGAGSYGMASLALKKDSNEKCVIKEINISHMTEKEIIEAKHEVQVLSSLTHPNVTQFRDSFEDSGRLLIIMDYCAGGDLYTLIQGRKSVNFPEDRVLDWFVQLCLAMKYIHDRRILHRDIKSQNVFLTDDGRVKLGDFGISKVLSSTSELARTCIGTPYYLSPEMCENRPYNNKSDIWALGCVLYEMAALKHAFAANNMKGLVLKIVKGSYAPIPAKYSRDLGLLLSQIFQREPRSRPSISVILRKPFIFKRIPRFITGCEEEELLNSLKKRKCPVPASNKRIIPKPQQRPRDVTDPAAKYGVSQSTSKRRSQGSKQSKSSLQSASNKVNKQSRVNIPEETKKQKRAVGKEVPCKKIEALKKSHREKYPSENSLLNPKGAKGALERREKETDHKRSISVPRAFKNAHSKCKNSNIKNPSPEKLDLMLESAGYKHAYKSNSRKSMGSNESIFSKRDFQKNVRSRRRQSMPSTPPKKRLSLPNNGPLPSKQNIQNAAECPIASPQGWLVDEFLSKKLRMAQNERRVVESFNAQDSKVSKEELINQSNKNINKVLYKIQKGQYVTAKQRKLLPSAEILESNYSPTTKSGKAQYSPSNNKSSSTTCSKVSSMLIPKETKDLVNKTLQKEIVFSNSKQNKHAYENAAEDSCSSDGSSNDLRQAVQAKMHSAVQEGAKKMTFMVEKRRNAAYQLEKENLKTVIKKEKNDSKNIISQITHSSKEALSNEDFKIDVLKDNILCNGSIKTENYSIVSQDLDTHKSEMKFKIIGRESDVGFKDLTKDRDNIHMTDLSVVTTGCENATASYCEINEQSTVCMDDIDSQACTSTPSKQSGHAFWKSNSKERKDSSVTMIETKWQVFKGKEGNEALSCPLCTVHSISSSSSSPHICHHIGCSTTTEFPICSRHDNPLVKSGTLSPSGRACWGTSPGPRLPKSAIKVPELPGPISPSVHEKKVSSSEPSWCNSSKFIEIPPNANKGQLSEQSKVVVKRAQWGKAKSNSEPSQIHKLLFTTKTTEVIDSKTPGEASGTIVNWAHIVASSETSLTEDEIIIKVNETDKSLDNKTSNEPIRRARWGSIKSAGLENSPLELTASKMEATSALDLVSVFKERKQWGKEGSDIVNVLSDKTLLERTLSQNVQFRKGRPFVTKRSNEKASVLRKNVGTAAFARKIDGSKQAMKKSKSESVVYKPSNIGHESNPSESTFTKDSKVEMSNFTYKINKDLVSEYIESRASPKEIMNKGTYTKSTPILLKPEVPHGTYTNEVASTVKDHVGSYNVIIDEVSKDVPEINTSESILSMNTTFVVDSTLDIGNDSLVSVEADKALSEAEKANNESLTILAKDILDKVDQSILQHLVECPEKSEMAEHKAIGISNVCLPEGETETQTPDVLSSPGSDESIEISQGPTSPDVSGNTRKKSQGGLLNMLRSRFTTNKNKQIGNKQSSTQNTTHISLNEESSSPKQSTKIKSGIVGALRKLTNKSGDTQAVVNKQAVSEASSPTSESCEEPESKAQINEKENLQLNVKDISINQFGSAEQNLSINSVSKDCERNQNLDITTNEDISIELPKASNTATLSSGDFHEEICTNIQDEIGISEADQSLAIVRSNNINNRSSDKLHISHSELVYSVSAELSIDGCAISELLSKCEGTITKNDLLARTETRDENKSPVGKSDDFKESKSLKEEMFPSKNMIFLLKGNEMHDAAKKHTLITEKTDQELEIKIIECSDSSDKVSELELKRNNNTPLNEKDKDIIIALHKKSQNDFENCFTVNSNQNNHKIDNFDMPVSTNPEKNK</sequence>
<feature type="compositionally biased region" description="Polar residues" evidence="14">
    <location>
        <begin position="1196"/>
        <end position="1205"/>
    </location>
</feature>
<dbReference type="Proteomes" id="UP001497623">
    <property type="component" value="Unassembled WGS sequence"/>
</dbReference>
<dbReference type="InterPro" id="IPR008271">
    <property type="entry name" value="Ser/Thr_kinase_AS"/>
</dbReference>
<keyword evidence="10" id="KW-0460">Magnesium</keyword>
<feature type="compositionally biased region" description="Low complexity" evidence="14">
    <location>
        <begin position="323"/>
        <end position="337"/>
    </location>
</feature>
<keyword evidence="8" id="KW-0418">Kinase</keyword>
<feature type="non-terminal residue" evidence="16">
    <location>
        <position position="1794"/>
    </location>
</feature>
<protein>
    <recommendedName>
        <fullName evidence="3">non-specific serine/threonine protein kinase</fullName>
        <ecNumber evidence="3">2.7.11.1</ecNumber>
    </recommendedName>
</protein>
<dbReference type="InterPro" id="IPR017441">
    <property type="entry name" value="Protein_kinase_ATP_BS"/>
</dbReference>
<comment type="catalytic activity">
    <reaction evidence="11">
        <text>L-threonyl-[protein] + ATP = O-phospho-L-threonyl-[protein] + ADP + H(+)</text>
        <dbReference type="Rhea" id="RHEA:46608"/>
        <dbReference type="Rhea" id="RHEA-COMP:11060"/>
        <dbReference type="Rhea" id="RHEA-COMP:11605"/>
        <dbReference type="ChEBI" id="CHEBI:15378"/>
        <dbReference type="ChEBI" id="CHEBI:30013"/>
        <dbReference type="ChEBI" id="CHEBI:30616"/>
        <dbReference type="ChEBI" id="CHEBI:61977"/>
        <dbReference type="ChEBI" id="CHEBI:456216"/>
        <dbReference type="EC" id="2.7.11.1"/>
    </reaction>
</comment>
<name>A0AAV2SCY8_MEGNR</name>
<dbReference type="SUPFAM" id="SSF56112">
    <property type="entry name" value="Protein kinase-like (PK-like)"/>
    <property type="match status" value="1"/>
</dbReference>
<dbReference type="GO" id="GO:0046872">
    <property type="term" value="F:metal ion binding"/>
    <property type="evidence" value="ECO:0007669"/>
    <property type="project" value="UniProtKB-KW"/>
</dbReference>
<dbReference type="Pfam" id="PF00069">
    <property type="entry name" value="Pkinase"/>
    <property type="match status" value="1"/>
</dbReference>
<feature type="region of interest" description="Disordered" evidence="14">
    <location>
        <begin position="447"/>
        <end position="499"/>
    </location>
</feature>
<feature type="region of interest" description="Disordered" evidence="14">
    <location>
        <begin position="1492"/>
        <end position="1511"/>
    </location>
</feature>
<feature type="binding site" evidence="13">
    <location>
        <position position="33"/>
    </location>
    <ligand>
        <name>ATP</name>
        <dbReference type="ChEBI" id="CHEBI:30616"/>
    </ligand>
</feature>
<dbReference type="PANTHER" id="PTHR44899">
    <property type="entry name" value="CAMK FAMILY PROTEIN KINASE"/>
    <property type="match status" value="1"/>
</dbReference>
<evidence type="ECO:0000256" key="13">
    <source>
        <dbReference type="PROSITE-ProRule" id="PRU10141"/>
    </source>
</evidence>
<dbReference type="PROSITE" id="PS50011">
    <property type="entry name" value="PROTEIN_KINASE_DOM"/>
    <property type="match status" value="1"/>
</dbReference>
<feature type="region of interest" description="Disordered" evidence="14">
    <location>
        <begin position="1659"/>
        <end position="1681"/>
    </location>
</feature>
<feature type="region of interest" description="Disordered" evidence="14">
    <location>
        <begin position="285"/>
        <end position="430"/>
    </location>
</feature>
<keyword evidence="6" id="KW-0479">Metal-binding</keyword>
<dbReference type="Gene3D" id="3.30.200.20">
    <property type="entry name" value="Phosphorylase Kinase, domain 1"/>
    <property type="match status" value="1"/>
</dbReference>
<evidence type="ECO:0000256" key="3">
    <source>
        <dbReference type="ARBA" id="ARBA00012513"/>
    </source>
</evidence>
<evidence type="ECO:0000256" key="9">
    <source>
        <dbReference type="ARBA" id="ARBA00022840"/>
    </source>
</evidence>
<accession>A0AAV2SCY8</accession>
<feature type="region of interest" description="Disordered" evidence="14">
    <location>
        <begin position="1182"/>
        <end position="1207"/>
    </location>
</feature>
<comment type="catalytic activity">
    <reaction evidence="12">
        <text>L-seryl-[protein] + ATP = O-phospho-L-seryl-[protein] + ADP + H(+)</text>
        <dbReference type="Rhea" id="RHEA:17989"/>
        <dbReference type="Rhea" id="RHEA-COMP:9863"/>
        <dbReference type="Rhea" id="RHEA-COMP:11604"/>
        <dbReference type="ChEBI" id="CHEBI:15378"/>
        <dbReference type="ChEBI" id="CHEBI:29999"/>
        <dbReference type="ChEBI" id="CHEBI:30616"/>
        <dbReference type="ChEBI" id="CHEBI:83421"/>
        <dbReference type="ChEBI" id="CHEBI:456216"/>
        <dbReference type="EC" id="2.7.11.1"/>
    </reaction>
</comment>
<dbReference type="FunFam" id="3.30.200.20:FF:000097">
    <property type="entry name" value="Probable serine/threonine-protein kinase nek1"/>
    <property type="match status" value="1"/>
</dbReference>
<keyword evidence="5" id="KW-0808">Transferase</keyword>
<dbReference type="PROSITE" id="PS00108">
    <property type="entry name" value="PROTEIN_KINASE_ST"/>
    <property type="match status" value="1"/>
</dbReference>
<feature type="compositionally biased region" description="Polar residues" evidence="14">
    <location>
        <begin position="1430"/>
        <end position="1466"/>
    </location>
</feature>